<organism evidence="1 2">
    <name type="scientific">Kipferlia bialata</name>
    <dbReference type="NCBI Taxonomy" id="797122"/>
    <lineage>
        <taxon>Eukaryota</taxon>
        <taxon>Metamonada</taxon>
        <taxon>Carpediemonas-like organisms</taxon>
        <taxon>Kipferlia</taxon>
    </lineage>
</organism>
<evidence type="ECO:0000313" key="2">
    <source>
        <dbReference type="Proteomes" id="UP000265618"/>
    </source>
</evidence>
<proteinExistence type="predicted"/>
<name>A0A9K3GEE6_9EUKA</name>
<dbReference type="Proteomes" id="UP000265618">
    <property type="component" value="Unassembled WGS sequence"/>
</dbReference>
<accession>A0A9K3GEE6</accession>
<protein>
    <submittedName>
        <fullName evidence="1">Uncharacterized protein</fullName>
    </submittedName>
</protein>
<comment type="caution">
    <text evidence="1">The sequence shown here is derived from an EMBL/GenBank/DDBJ whole genome shotgun (WGS) entry which is preliminary data.</text>
</comment>
<gene>
    <name evidence="1" type="ORF">KIPB_000023</name>
</gene>
<sequence length="118" mass="13357">MRHLSFLVIKQLIESYPDNEWTVRKLVNAGISQSEYDLGIVDHLSPDVSQILQEVEDTGVITASELKVLGCQYPNGDHVPSEDLAYHMRTGMISKLYTECGPETVEKLEKFIHDALMH</sequence>
<reference evidence="1 2" key="1">
    <citation type="journal article" date="2018" name="PLoS ONE">
        <title>The draft genome of Kipferlia bialata reveals reductive genome evolution in fornicate parasites.</title>
        <authorList>
            <person name="Tanifuji G."/>
            <person name="Takabayashi S."/>
            <person name="Kume K."/>
            <person name="Takagi M."/>
            <person name="Nakayama T."/>
            <person name="Kamikawa R."/>
            <person name="Inagaki Y."/>
            <person name="Hashimoto T."/>
        </authorList>
    </citation>
    <scope>NUCLEOTIDE SEQUENCE [LARGE SCALE GENOMIC DNA]</scope>
    <source>
        <strain evidence="1">NY0173</strain>
    </source>
</reference>
<evidence type="ECO:0000313" key="1">
    <source>
        <dbReference type="EMBL" id="GIQ79380.1"/>
    </source>
</evidence>
<keyword evidence="2" id="KW-1185">Reference proteome</keyword>
<dbReference type="AlphaFoldDB" id="A0A9K3GEE6"/>
<dbReference type="EMBL" id="BDIP01000001">
    <property type="protein sequence ID" value="GIQ79380.1"/>
    <property type="molecule type" value="Genomic_DNA"/>
</dbReference>